<evidence type="ECO:0000313" key="7">
    <source>
        <dbReference type="Proteomes" id="UP001212189"/>
    </source>
</evidence>
<evidence type="ECO:0000256" key="2">
    <source>
        <dbReference type="ARBA" id="ARBA00022621"/>
    </source>
</evidence>
<accession>A0AAE9VPK4</accession>
<sequence>MLFMPWNEQLEVGIDEIDQQHRWLVDTTNQLHALLSSGEPQRDQVGTILEQLMEYTMNHFIVEEEIFLRLGYPESAAHKAQHNIFCEQVMDLLTRHDQGETVGINALKLLKSWLTNHIFKVDKQYVAHFRAQGIAI</sequence>
<dbReference type="SUPFAM" id="SSF47188">
    <property type="entry name" value="Hemerythrin-like"/>
    <property type="match status" value="1"/>
</dbReference>
<dbReference type="EMBL" id="CP114976">
    <property type="protein sequence ID" value="WBE25172.1"/>
    <property type="molecule type" value="Genomic_DNA"/>
</dbReference>
<organism evidence="6 7">
    <name type="scientific">Denitrificimonas caeni</name>
    <dbReference type="NCBI Taxonomy" id="521720"/>
    <lineage>
        <taxon>Bacteria</taxon>
        <taxon>Pseudomonadati</taxon>
        <taxon>Pseudomonadota</taxon>
        <taxon>Gammaproteobacteria</taxon>
        <taxon>Pseudomonadales</taxon>
        <taxon>Pseudomonadaceae</taxon>
        <taxon>Denitrificimonas</taxon>
    </lineage>
</organism>
<dbReference type="NCBIfam" id="NF033749">
    <property type="entry name" value="bact_hemeryth"/>
    <property type="match status" value="1"/>
</dbReference>
<dbReference type="InterPro" id="IPR012312">
    <property type="entry name" value="Hemerythrin-like"/>
</dbReference>
<name>A0AAE9VPK4_9GAMM</name>
<dbReference type="PROSITE" id="PS00550">
    <property type="entry name" value="HEMERYTHRINS"/>
    <property type="match status" value="1"/>
</dbReference>
<gene>
    <name evidence="6" type="ORF">O6P33_12615</name>
</gene>
<feature type="domain" description="Hemerythrin-like" evidence="5">
    <location>
        <begin position="13"/>
        <end position="126"/>
    </location>
</feature>
<dbReference type="Proteomes" id="UP001212189">
    <property type="component" value="Chromosome"/>
</dbReference>
<evidence type="ECO:0000256" key="3">
    <source>
        <dbReference type="ARBA" id="ARBA00022723"/>
    </source>
</evidence>
<keyword evidence="2" id="KW-0561">Oxygen transport</keyword>
<dbReference type="InterPro" id="IPR012827">
    <property type="entry name" value="Hemerythrin_metal-bd"/>
</dbReference>
<dbReference type="InterPro" id="IPR050669">
    <property type="entry name" value="Hemerythrin"/>
</dbReference>
<dbReference type="InterPro" id="IPR016131">
    <property type="entry name" value="Haemerythrin_Fe_BS"/>
</dbReference>
<evidence type="ECO:0000313" key="6">
    <source>
        <dbReference type="EMBL" id="WBE25172.1"/>
    </source>
</evidence>
<evidence type="ECO:0000256" key="1">
    <source>
        <dbReference type="ARBA" id="ARBA00010587"/>
    </source>
</evidence>
<evidence type="ECO:0000259" key="5">
    <source>
        <dbReference type="Pfam" id="PF01814"/>
    </source>
</evidence>
<dbReference type="KEGG" id="dce:O6P33_12615"/>
<dbReference type="RefSeq" id="WP_269818117.1">
    <property type="nucleotide sequence ID" value="NZ_CP114976.1"/>
</dbReference>
<dbReference type="NCBIfam" id="TIGR02481">
    <property type="entry name" value="hemeryth_dom"/>
    <property type="match status" value="1"/>
</dbReference>
<dbReference type="GO" id="GO:0046872">
    <property type="term" value="F:metal ion binding"/>
    <property type="evidence" value="ECO:0007669"/>
    <property type="project" value="UniProtKB-KW"/>
</dbReference>
<reference evidence="6 7" key="1">
    <citation type="submission" date="2022-12" db="EMBL/GenBank/DDBJ databases">
        <title>Coexistence and Characterization of a Novel Tigecycline Resistance gene tet(X) variant and blaNDM-1 in a Pseudomonas caeni Isolate of Chicken Origin.</title>
        <authorList>
            <person name="Lu X."/>
            <person name="Zhang L."/>
            <person name="Li R."/>
            <person name="Wang Z."/>
        </authorList>
    </citation>
    <scope>NUCLEOTIDE SEQUENCE [LARGE SCALE GENOMIC DNA]</scope>
    <source>
        <strain evidence="6 7">CE14</strain>
    </source>
</reference>
<dbReference type="GO" id="GO:0005344">
    <property type="term" value="F:oxygen carrier activity"/>
    <property type="evidence" value="ECO:0007669"/>
    <property type="project" value="UniProtKB-KW"/>
</dbReference>
<keyword evidence="7" id="KW-1185">Reference proteome</keyword>
<proteinExistence type="inferred from homology"/>
<keyword evidence="2" id="KW-0813">Transport</keyword>
<keyword evidence="3" id="KW-0479">Metal-binding</keyword>
<dbReference type="CDD" id="cd12107">
    <property type="entry name" value="Hemerythrin"/>
    <property type="match status" value="1"/>
</dbReference>
<dbReference type="NCBIfam" id="NF002007">
    <property type="entry name" value="PRK00808.1"/>
    <property type="match status" value="1"/>
</dbReference>
<dbReference type="PANTHER" id="PTHR37164">
    <property type="entry name" value="BACTERIOHEMERYTHRIN"/>
    <property type="match status" value="1"/>
</dbReference>
<keyword evidence="4" id="KW-0408">Iron</keyword>
<dbReference type="AlphaFoldDB" id="A0AAE9VPK4"/>
<dbReference type="Pfam" id="PF01814">
    <property type="entry name" value="Hemerythrin"/>
    <property type="match status" value="1"/>
</dbReference>
<comment type="similarity">
    <text evidence="1">Belongs to the hemerythrin family.</text>
</comment>
<dbReference type="Gene3D" id="1.20.120.50">
    <property type="entry name" value="Hemerythrin-like"/>
    <property type="match status" value="1"/>
</dbReference>
<protein>
    <submittedName>
        <fullName evidence="6">Bacteriohemerythrin</fullName>
    </submittedName>
</protein>
<evidence type="ECO:0000256" key="4">
    <source>
        <dbReference type="ARBA" id="ARBA00023004"/>
    </source>
</evidence>
<dbReference type="InterPro" id="IPR035938">
    <property type="entry name" value="Hemerythrin-like_sf"/>
</dbReference>
<dbReference type="PANTHER" id="PTHR37164:SF1">
    <property type="entry name" value="BACTERIOHEMERYTHRIN"/>
    <property type="match status" value="1"/>
</dbReference>